<protein>
    <recommendedName>
        <fullName evidence="2">Knr4/Smi1-like domain-containing protein</fullName>
    </recommendedName>
</protein>
<feature type="domain" description="Knr4/Smi1-like" evidence="2">
    <location>
        <begin position="305"/>
        <end position="480"/>
    </location>
</feature>
<dbReference type="SMART" id="SM00860">
    <property type="entry name" value="SMI1_KNR4"/>
    <property type="match status" value="1"/>
</dbReference>
<dbReference type="Pfam" id="PF09346">
    <property type="entry name" value="SMI1_KNR4"/>
    <property type="match status" value="1"/>
</dbReference>
<dbReference type="SUPFAM" id="SSF160631">
    <property type="entry name" value="SMI1/KNR4-like"/>
    <property type="match status" value="1"/>
</dbReference>
<comment type="caution">
    <text evidence="3">The sequence shown here is derived from an EMBL/GenBank/DDBJ whole genome shotgun (WGS) entry which is preliminary data.</text>
</comment>
<feature type="region of interest" description="Disordered" evidence="1">
    <location>
        <begin position="269"/>
        <end position="298"/>
    </location>
</feature>
<evidence type="ECO:0000259" key="2">
    <source>
        <dbReference type="SMART" id="SM00860"/>
    </source>
</evidence>
<accession>A0AAD4Q2A5</accession>
<dbReference type="AlphaFoldDB" id="A0AAD4Q2A5"/>
<dbReference type="EMBL" id="JAJTJA010000004">
    <property type="protein sequence ID" value="KAH8700252.1"/>
    <property type="molecule type" value="Genomic_DNA"/>
</dbReference>
<proteinExistence type="predicted"/>
<organism evidence="3 4">
    <name type="scientific">Talaromyces proteolyticus</name>
    <dbReference type="NCBI Taxonomy" id="1131652"/>
    <lineage>
        <taxon>Eukaryota</taxon>
        <taxon>Fungi</taxon>
        <taxon>Dikarya</taxon>
        <taxon>Ascomycota</taxon>
        <taxon>Pezizomycotina</taxon>
        <taxon>Eurotiomycetes</taxon>
        <taxon>Eurotiomycetidae</taxon>
        <taxon>Eurotiales</taxon>
        <taxon>Trichocomaceae</taxon>
        <taxon>Talaromyces</taxon>
        <taxon>Talaromyces sect. Bacilispori</taxon>
    </lineage>
</organism>
<dbReference type="Gene3D" id="3.40.1580.10">
    <property type="entry name" value="SMI1/KNR4-like"/>
    <property type="match status" value="1"/>
</dbReference>
<sequence>MAGFLRNFSSLDIRSERPVDTVKFHAARKAVELSMLGLVSESCLILELLPEHGNVPNANVMPDEAQFLFEAIDKMPEGFERLGKEELKDLEEESIRKIPYLPEEVNVVNGSEDDFQALKSWIKELDSDEDIAWGLNATTGYHAMRLSGSLTGLLNIALTLNKTTEADDIMTRIADRIHANQQAMYLSGIRKAWSKYFVFGWLRNKLGVAENELKEYAAFIHETTKKRLEGGTIKPLEMFRNKSMEDILKELDKNTLRFKEKFEEILYHSDDDDEDAEDDAEAENNEERPSKQQKYTAPDTILRAPATAEQIVAAELKLGRPLPDDLKDFYAMTNGTRLVIRGPRFHILSNRLPNVQSLFWEEDDYMTDYQFNLFPDAKLPVSIEWPGIEGGGIAMYEHNGQGTEYVWYIQGELLDKARNLLGEAYGKANETEKKAFDGLVAEYHGSWEQLRNLQGCWYQQSWGSPDGMVVFHNFRAYLSLVLFQSIFEEDRSPLKALDEEY</sequence>
<dbReference type="Proteomes" id="UP001201262">
    <property type="component" value="Unassembled WGS sequence"/>
</dbReference>
<evidence type="ECO:0000256" key="1">
    <source>
        <dbReference type="SAM" id="MobiDB-lite"/>
    </source>
</evidence>
<evidence type="ECO:0000313" key="3">
    <source>
        <dbReference type="EMBL" id="KAH8700252.1"/>
    </source>
</evidence>
<dbReference type="InterPro" id="IPR018958">
    <property type="entry name" value="Knr4/Smi1-like_dom"/>
</dbReference>
<evidence type="ECO:0000313" key="4">
    <source>
        <dbReference type="Proteomes" id="UP001201262"/>
    </source>
</evidence>
<reference evidence="3" key="1">
    <citation type="submission" date="2021-12" db="EMBL/GenBank/DDBJ databases">
        <title>Convergent genome expansion in fungi linked to evolution of root-endophyte symbiosis.</title>
        <authorList>
            <consortium name="DOE Joint Genome Institute"/>
            <person name="Ke Y.-H."/>
            <person name="Bonito G."/>
            <person name="Liao H.-L."/>
            <person name="Looney B."/>
            <person name="Rojas-Flechas A."/>
            <person name="Nash J."/>
            <person name="Hameed K."/>
            <person name="Schadt C."/>
            <person name="Martin F."/>
            <person name="Crous P.W."/>
            <person name="Miettinen O."/>
            <person name="Magnuson J.K."/>
            <person name="Labbe J."/>
            <person name="Jacobson D."/>
            <person name="Doktycz M.J."/>
            <person name="Veneault-Fourrey C."/>
            <person name="Kuo A."/>
            <person name="Mondo S."/>
            <person name="Calhoun S."/>
            <person name="Riley R."/>
            <person name="Ohm R."/>
            <person name="LaButti K."/>
            <person name="Andreopoulos B."/>
            <person name="Pangilinan J."/>
            <person name="Nolan M."/>
            <person name="Tritt A."/>
            <person name="Clum A."/>
            <person name="Lipzen A."/>
            <person name="Daum C."/>
            <person name="Barry K."/>
            <person name="Grigoriev I.V."/>
            <person name="Vilgalys R."/>
        </authorList>
    </citation>
    <scope>NUCLEOTIDE SEQUENCE</scope>
    <source>
        <strain evidence="3">PMI_201</strain>
    </source>
</reference>
<name>A0AAD4Q2A5_9EURO</name>
<keyword evidence="4" id="KW-1185">Reference proteome</keyword>
<gene>
    <name evidence="3" type="ORF">BGW36DRAFT_356916</name>
</gene>
<dbReference type="GeneID" id="70244115"/>
<dbReference type="InterPro" id="IPR037883">
    <property type="entry name" value="Knr4/Smi1-like_sf"/>
</dbReference>
<feature type="compositionally biased region" description="Acidic residues" evidence="1">
    <location>
        <begin position="270"/>
        <end position="284"/>
    </location>
</feature>
<dbReference type="RefSeq" id="XP_046073958.1">
    <property type="nucleotide sequence ID" value="XM_046213828.1"/>
</dbReference>